<proteinExistence type="predicted"/>
<accession>M5EI85</accession>
<feature type="region of interest" description="Disordered" evidence="1">
    <location>
        <begin position="1"/>
        <end position="23"/>
    </location>
</feature>
<evidence type="ECO:0000256" key="1">
    <source>
        <dbReference type="SAM" id="MobiDB-lite"/>
    </source>
</evidence>
<keyword evidence="3" id="KW-1185">Reference proteome</keyword>
<protein>
    <submittedName>
        <fullName evidence="2">Uncharacterized protein</fullName>
    </submittedName>
</protein>
<reference evidence="2 3" key="1">
    <citation type="submission" date="2013-02" db="EMBL/GenBank/DDBJ databases">
        <authorList>
            <person name="Genoscope - CEA"/>
        </authorList>
    </citation>
    <scope>NUCLEOTIDE SEQUENCE [LARGE SCALE GENOMIC DNA]</scope>
    <source>
        <strain evidence="2 3">STM 2683</strain>
    </source>
</reference>
<feature type="compositionally biased region" description="Polar residues" evidence="1">
    <location>
        <begin position="10"/>
        <end position="22"/>
    </location>
</feature>
<dbReference type="Proteomes" id="UP000012062">
    <property type="component" value="Unassembled WGS sequence"/>
</dbReference>
<evidence type="ECO:0000313" key="2">
    <source>
        <dbReference type="EMBL" id="CCV04107.1"/>
    </source>
</evidence>
<name>M5EI85_9HYPH</name>
<dbReference type="STRING" id="1297569.MESS2_120020"/>
<organism evidence="2 3">
    <name type="scientific">Mesorhizobium metallidurans STM 2683</name>
    <dbReference type="NCBI Taxonomy" id="1297569"/>
    <lineage>
        <taxon>Bacteria</taxon>
        <taxon>Pseudomonadati</taxon>
        <taxon>Pseudomonadota</taxon>
        <taxon>Alphaproteobacteria</taxon>
        <taxon>Hyphomicrobiales</taxon>
        <taxon>Phyllobacteriaceae</taxon>
        <taxon>Mesorhizobium</taxon>
    </lineage>
</organism>
<dbReference type="EMBL" id="CAUM01000024">
    <property type="protein sequence ID" value="CCV04107.1"/>
    <property type="molecule type" value="Genomic_DNA"/>
</dbReference>
<evidence type="ECO:0000313" key="3">
    <source>
        <dbReference type="Proteomes" id="UP000012062"/>
    </source>
</evidence>
<dbReference type="AlphaFoldDB" id="M5EI85"/>
<comment type="caution">
    <text evidence="2">The sequence shown here is derived from an EMBL/GenBank/DDBJ whole genome shotgun (WGS) entry which is preliminary data.</text>
</comment>
<gene>
    <name evidence="2" type="ORF">MESS2_120020</name>
</gene>
<sequence length="78" mass="8941">MQVVKDLPAPQNTQNGSEQPLSPNDVLEVNVFQVDNLNRTVQVDVYDSVRIPASNYVARIKMVRRKNSRELRIDFSRA</sequence>